<dbReference type="RefSeq" id="WP_249750790.1">
    <property type="nucleotide sequence ID" value="NZ_CP097298.1"/>
</dbReference>
<accession>A0ABY4SNT3</accession>
<keyword evidence="3 6" id="KW-0067">ATP-binding</keyword>
<evidence type="ECO:0000256" key="4">
    <source>
        <dbReference type="SAM" id="MobiDB-lite"/>
    </source>
</evidence>
<gene>
    <name evidence="6" type="ORF">M8231_05980</name>
</gene>
<dbReference type="InterPro" id="IPR027417">
    <property type="entry name" value="P-loop_NTPase"/>
</dbReference>
<dbReference type="InterPro" id="IPR003439">
    <property type="entry name" value="ABC_transporter-like_ATP-bd"/>
</dbReference>
<dbReference type="PROSITE" id="PS00211">
    <property type="entry name" value="ABC_TRANSPORTER_1"/>
    <property type="match status" value="1"/>
</dbReference>
<dbReference type="CDD" id="cd03221">
    <property type="entry name" value="ABCF_EF-3"/>
    <property type="match status" value="2"/>
</dbReference>
<protein>
    <submittedName>
        <fullName evidence="6">ATP-binding cassette domain-containing protein</fullName>
    </submittedName>
</protein>
<evidence type="ECO:0000313" key="7">
    <source>
        <dbReference type="Proteomes" id="UP001055429"/>
    </source>
</evidence>
<feature type="domain" description="ABC transporter" evidence="5">
    <location>
        <begin position="310"/>
        <end position="525"/>
    </location>
</feature>
<evidence type="ECO:0000313" key="6">
    <source>
        <dbReference type="EMBL" id="URI16523.1"/>
    </source>
</evidence>
<proteinExistence type="predicted"/>
<evidence type="ECO:0000256" key="1">
    <source>
        <dbReference type="ARBA" id="ARBA00022737"/>
    </source>
</evidence>
<dbReference type="Proteomes" id="UP001055429">
    <property type="component" value="Chromosome"/>
</dbReference>
<dbReference type="EMBL" id="CP097649">
    <property type="protein sequence ID" value="URI16523.1"/>
    <property type="molecule type" value="Genomic_DNA"/>
</dbReference>
<keyword evidence="7" id="KW-1185">Reference proteome</keyword>
<dbReference type="Pfam" id="PF12848">
    <property type="entry name" value="ABC_tran_Xtn"/>
    <property type="match status" value="1"/>
</dbReference>
<dbReference type="InterPro" id="IPR050611">
    <property type="entry name" value="ABCF"/>
</dbReference>
<keyword evidence="1" id="KW-0677">Repeat</keyword>
<dbReference type="SMART" id="SM00382">
    <property type="entry name" value="AAA"/>
    <property type="match status" value="2"/>
</dbReference>
<feature type="domain" description="ABC transporter" evidence="5">
    <location>
        <begin position="2"/>
        <end position="242"/>
    </location>
</feature>
<dbReference type="SUPFAM" id="SSF52540">
    <property type="entry name" value="P-loop containing nucleoside triphosphate hydrolases"/>
    <property type="match status" value="2"/>
</dbReference>
<dbReference type="InterPro" id="IPR017871">
    <property type="entry name" value="ABC_transporter-like_CS"/>
</dbReference>
<evidence type="ECO:0000256" key="3">
    <source>
        <dbReference type="ARBA" id="ARBA00022840"/>
    </source>
</evidence>
<dbReference type="PANTHER" id="PTHR19211:SF14">
    <property type="entry name" value="ATP-BINDING CASSETTE SUB-FAMILY F MEMBER 1"/>
    <property type="match status" value="1"/>
</dbReference>
<dbReference type="InterPro" id="IPR032781">
    <property type="entry name" value="ABC_tran_Xtn"/>
</dbReference>
<dbReference type="PROSITE" id="PS50893">
    <property type="entry name" value="ABC_TRANSPORTER_2"/>
    <property type="match status" value="2"/>
</dbReference>
<dbReference type="GO" id="GO:0005524">
    <property type="term" value="F:ATP binding"/>
    <property type="evidence" value="ECO:0007669"/>
    <property type="project" value="UniProtKB-KW"/>
</dbReference>
<sequence length="640" mass="70497">MLQITNLTLNAWGRQFLDDASVSLPPGAKVGLVGRNGIGKSTLFKVILGELAANGDEISLPRTARIASVDQEHPATPVSVLETILEADVERHELMTRLETADPEEMGEIWARLIEIDAESAPARASEILVGLGFSQEDLHRPMAHFSGGWRMRVALAAALFAEPDMLLLDEPTNYLDLEGALWLEARLKKYPHTALIISHDRDLLNAVCTHILHLSNRKLDLYTGNYDTFEKTRAEKLRLMEANKTKQDAERAHLQKFIDRFKAKASKATQAQSRVKKLEKMERIELPPEERVAPFVLPSPDRPLPPPLIRLEKANVGYAPGKPILRNLNLRMDLDDRIGLLGVNGAGKSTFAKLIAKALTIETGEFHRDGKMRVGWFHQHQIEAMDPEDTPLQIILRAMPDASESSRRSRLAQFGLPFQKQDTKVAALSGGERARLLLNLVAMDAPHILILDEPTNHLDIDSRRALLDALNQYTGAVILITHDRSLMELVADRLWLAADGTVKPFEGDMDDYAKFVLDRAKQAGMKPSQVRNEPAPEAAPKATGEGASQTESARGVNDRGAKKSGPSPSTLRHAVKKAEDEMTRLTAEVARLDDDLANAAVADPKKLEGLTRARAKAQADLNAAEAAWIAAEEALAEIA</sequence>
<dbReference type="Pfam" id="PF00005">
    <property type="entry name" value="ABC_tran"/>
    <property type="match status" value="2"/>
</dbReference>
<dbReference type="InterPro" id="IPR003593">
    <property type="entry name" value="AAA+_ATPase"/>
</dbReference>
<dbReference type="Gene3D" id="3.40.50.300">
    <property type="entry name" value="P-loop containing nucleotide triphosphate hydrolases"/>
    <property type="match status" value="2"/>
</dbReference>
<evidence type="ECO:0000256" key="2">
    <source>
        <dbReference type="ARBA" id="ARBA00022741"/>
    </source>
</evidence>
<evidence type="ECO:0000259" key="5">
    <source>
        <dbReference type="PROSITE" id="PS50893"/>
    </source>
</evidence>
<reference evidence="6" key="1">
    <citation type="submission" date="2022-05" db="EMBL/GenBank/DDBJ databases">
        <title>Brevundimonas albigilva TT17 genome sequence.</title>
        <authorList>
            <person name="Lee K."/>
            <person name="Son H."/>
        </authorList>
    </citation>
    <scope>NUCLEOTIDE SEQUENCE</scope>
    <source>
        <strain evidence="6">TT17</strain>
    </source>
</reference>
<feature type="region of interest" description="Disordered" evidence="4">
    <location>
        <begin position="525"/>
        <end position="578"/>
    </location>
</feature>
<organism evidence="6 7">
    <name type="scientific">Brevundimonas albigilva</name>
    <dbReference type="NCBI Taxonomy" id="1312364"/>
    <lineage>
        <taxon>Bacteria</taxon>
        <taxon>Pseudomonadati</taxon>
        <taxon>Pseudomonadota</taxon>
        <taxon>Alphaproteobacteria</taxon>
        <taxon>Caulobacterales</taxon>
        <taxon>Caulobacteraceae</taxon>
        <taxon>Brevundimonas</taxon>
    </lineage>
</organism>
<dbReference type="PANTHER" id="PTHR19211">
    <property type="entry name" value="ATP-BINDING TRANSPORT PROTEIN-RELATED"/>
    <property type="match status" value="1"/>
</dbReference>
<keyword evidence="2" id="KW-0547">Nucleotide-binding</keyword>
<name>A0ABY4SNT3_9CAUL</name>